<dbReference type="SUPFAM" id="SSF51182">
    <property type="entry name" value="RmlC-like cupins"/>
    <property type="match status" value="1"/>
</dbReference>
<evidence type="ECO:0000259" key="4">
    <source>
        <dbReference type="PROSITE" id="PS01124"/>
    </source>
</evidence>
<dbReference type="Proteomes" id="UP001569151">
    <property type="component" value="Unassembled WGS sequence"/>
</dbReference>
<dbReference type="Gene3D" id="1.10.10.60">
    <property type="entry name" value="Homeodomain-like"/>
    <property type="match status" value="2"/>
</dbReference>
<dbReference type="InterPro" id="IPR018060">
    <property type="entry name" value="HTH_AraC"/>
</dbReference>
<organism evidence="5 6">
    <name type="scientific">Vibrio bivalvicida</name>
    <dbReference type="NCBI Taxonomy" id="1276888"/>
    <lineage>
        <taxon>Bacteria</taxon>
        <taxon>Pseudomonadati</taxon>
        <taxon>Pseudomonadota</taxon>
        <taxon>Gammaproteobacteria</taxon>
        <taxon>Vibrionales</taxon>
        <taxon>Vibrionaceae</taxon>
        <taxon>Vibrio</taxon>
        <taxon>Vibrio oreintalis group</taxon>
    </lineage>
</organism>
<dbReference type="InterPro" id="IPR009057">
    <property type="entry name" value="Homeodomain-like_sf"/>
</dbReference>
<dbReference type="PRINTS" id="PR00032">
    <property type="entry name" value="HTHARAC"/>
</dbReference>
<evidence type="ECO:0000256" key="3">
    <source>
        <dbReference type="ARBA" id="ARBA00023163"/>
    </source>
</evidence>
<dbReference type="Gene3D" id="2.60.120.10">
    <property type="entry name" value="Jelly Rolls"/>
    <property type="match status" value="1"/>
</dbReference>
<proteinExistence type="predicted"/>
<name>A0ABV4MFY4_9VIBR</name>
<keyword evidence="1" id="KW-0805">Transcription regulation</keyword>
<keyword evidence="3" id="KW-0804">Transcription</keyword>
<dbReference type="PROSITE" id="PS01124">
    <property type="entry name" value="HTH_ARAC_FAMILY_2"/>
    <property type="match status" value="1"/>
</dbReference>
<dbReference type="InterPro" id="IPR013096">
    <property type="entry name" value="Cupin_2"/>
</dbReference>
<dbReference type="InterPro" id="IPR011051">
    <property type="entry name" value="RmlC_Cupin_sf"/>
</dbReference>
<sequence>MVKVSEVILSGKITVRAYSRSSNGHSHSHHQVLLPLRGFIDLTLDGQAATVSYGDCVVILSGCYHEFRAREDFRFLVIDVNELPTPLLELEHPILALDEATHQYLSFIEKQLEQDISGELEENMLSLLFELLARQCSSSKMDMRIKNSIQYLHQDIAKSHSIEELAKVACLSATQFKYLFNKEVQLSPLKYLTKLRMEKARTLLINTDMPISRIAEEVGFSNPSSFTRSFSGYFGLPPKAYRAHD</sequence>
<feature type="domain" description="HTH araC/xylS-type" evidence="4">
    <location>
        <begin position="146"/>
        <end position="244"/>
    </location>
</feature>
<dbReference type="SUPFAM" id="SSF46689">
    <property type="entry name" value="Homeodomain-like"/>
    <property type="match status" value="2"/>
</dbReference>
<dbReference type="PANTHER" id="PTHR43280:SF2">
    <property type="entry name" value="HTH-TYPE TRANSCRIPTIONAL REGULATOR EXSA"/>
    <property type="match status" value="1"/>
</dbReference>
<keyword evidence="6" id="KW-1185">Reference proteome</keyword>
<reference evidence="5 6" key="1">
    <citation type="submission" date="2024-06" db="EMBL/GenBank/DDBJ databases">
        <authorList>
            <person name="Steensen K."/>
            <person name="Seneca J."/>
            <person name="Bartlau N."/>
            <person name="Yu A.X."/>
            <person name="Polz M.F."/>
        </authorList>
    </citation>
    <scope>NUCLEOTIDE SEQUENCE [LARGE SCALE GENOMIC DNA]</scope>
    <source>
        <strain evidence="5 6">1F146</strain>
    </source>
</reference>
<dbReference type="PANTHER" id="PTHR43280">
    <property type="entry name" value="ARAC-FAMILY TRANSCRIPTIONAL REGULATOR"/>
    <property type="match status" value="1"/>
</dbReference>
<dbReference type="Pfam" id="PF12833">
    <property type="entry name" value="HTH_18"/>
    <property type="match status" value="1"/>
</dbReference>
<accession>A0ABV4MFY4</accession>
<dbReference type="InterPro" id="IPR020449">
    <property type="entry name" value="Tscrpt_reg_AraC-type_HTH"/>
</dbReference>
<dbReference type="InterPro" id="IPR014710">
    <property type="entry name" value="RmlC-like_jellyroll"/>
</dbReference>
<protein>
    <submittedName>
        <fullName evidence="5">Helix-turn-helix domain-containing protein</fullName>
    </submittedName>
</protein>
<dbReference type="SMART" id="SM00342">
    <property type="entry name" value="HTH_ARAC"/>
    <property type="match status" value="1"/>
</dbReference>
<dbReference type="EMBL" id="JBGOOS010000006">
    <property type="protein sequence ID" value="MEZ8208490.1"/>
    <property type="molecule type" value="Genomic_DNA"/>
</dbReference>
<dbReference type="RefSeq" id="WP_371718161.1">
    <property type="nucleotide sequence ID" value="NZ_JBGOOF010000007.1"/>
</dbReference>
<gene>
    <name evidence="5" type="ORF">ACED39_06835</name>
</gene>
<keyword evidence="2" id="KW-0238">DNA-binding</keyword>
<evidence type="ECO:0000256" key="1">
    <source>
        <dbReference type="ARBA" id="ARBA00023015"/>
    </source>
</evidence>
<dbReference type="Pfam" id="PF07883">
    <property type="entry name" value="Cupin_2"/>
    <property type="match status" value="1"/>
</dbReference>
<evidence type="ECO:0000313" key="5">
    <source>
        <dbReference type="EMBL" id="MEZ8208490.1"/>
    </source>
</evidence>
<evidence type="ECO:0000256" key="2">
    <source>
        <dbReference type="ARBA" id="ARBA00023125"/>
    </source>
</evidence>
<comment type="caution">
    <text evidence="5">The sequence shown here is derived from an EMBL/GenBank/DDBJ whole genome shotgun (WGS) entry which is preliminary data.</text>
</comment>
<evidence type="ECO:0000313" key="6">
    <source>
        <dbReference type="Proteomes" id="UP001569151"/>
    </source>
</evidence>